<accession>A0A0E9QG93</accession>
<proteinExistence type="predicted"/>
<protein>
    <submittedName>
        <fullName evidence="2">Uncharacterized protein</fullName>
    </submittedName>
</protein>
<dbReference type="EMBL" id="GBXM01092686">
    <property type="protein sequence ID" value="JAH15891.1"/>
    <property type="molecule type" value="Transcribed_RNA"/>
</dbReference>
<evidence type="ECO:0000256" key="1">
    <source>
        <dbReference type="SAM" id="MobiDB-lite"/>
    </source>
</evidence>
<organism evidence="2">
    <name type="scientific">Anguilla anguilla</name>
    <name type="common">European freshwater eel</name>
    <name type="synonym">Muraena anguilla</name>
    <dbReference type="NCBI Taxonomy" id="7936"/>
    <lineage>
        <taxon>Eukaryota</taxon>
        <taxon>Metazoa</taxon>
        <taxon>Chordata</taxon>
        <taxon>Craniata</taxon>
        <taxon>Vertebrata</taxon>
        <taxon>Euteleostomi</taxon>
        <taxon>Actinopterygii</taxon>
        <taxon>Neopterygii</taxon>
        <taxon>Teleostei</taxon>
        <taxon>Anguilliformes</taxon>
        <taxon>Anguillidae</taxon>
        <taxon>Anguilla</taxon>
    </lineage>
</organism>
<evidence type="ECO:0000313" key="2">
    <source>
        <dbReference type="EMBL" id="JAH15891.1"/>
    </source>
</evidence>
<feature type="region of interest" description="Disordered" evidence="1">
    <location>
        <begin position="1"/>
        <end position="23"/>
    </location>
</feature>
<name>A0A0E9QG93_ANGAN</name>
<sequence>MPASVKINEAGHESVSSSWRAHY</sequence>
<reference evidence="2" key="1">
    <citation type="submission" date="2014-11" db="EMBL/GenBank/DDBJ databases">
        <authorList>
            <person name="Amaro Gonzalez C."/>
        </authorList>
    </citation>
    <scope>NUCLEOTIDE SEQUENCE</scope>
</reference>
<feature type="compositionally biased region" description="Polar residues" evidence="1">
    <location>
        <begin position="14"/>
        <end position="23"/>
    </location>
</feature>
<reference evidence="2" key="2">
    <citation type="journal article" date="2015" name="Fish Shellfish Immunol.">
        <title>Early steps in the European eel (Anguilla anguilla)-Vibrio vulnificus interaction in the gills: Role of the RtxA13 toxin.</title>
        <authorList>
            <person name="Callol A."/>
            <person name="Pajuelo D."/>
            <person name="Ebbesson L."/>
            <person name="Teles M."/>
            <person name="MacKenzie S."/>
            <person name="Amaro C."/>
        </authorList>
    </citation>
    <scope>NUCLEOTIDE SEQUENCE</scope>
</reference>
<dbReference type="AlphaFoldDB" id="A0A0E9QG93"/>